<dbReference type="InterPro" id="IPR046947">
    <property type="entry name" value="LytR-like"/>
</dbReference>
<evidence type="ECO:0000256" key="1">
    <source>
        <dbReference type="PROSITE-ProRule" id="PRU00169"/>
    </source>
</evidence>
<organism evidence="4 5">
    <name type="scientific">Chryseobacterium scophthalmum</name>
    <dbReference type="NCBI Taxonomy" id="59733"/>
    <lineage>
        <taxon>Bacteria</taxon>
        <taxon>Pseudomonadati</taxon>
        <taxon>Bacteroidota</taxon>
        <taxon>Flavobacteriia</taxon>
        <taxon>Flavobacteriales</taxon>
        <taxon>Weeksellaceae</taxon>
        <taxon>Chryseobacterium group</taxon>
        <taxon>Chryseobacterium</taxon>
    </lineage>
</organism>
<dbReference type="Gene3D" id="2.40.50.1020">
    <property type="entry name" value="LytTr DNA-binding domain"/>
    <property type="match status" value="1"/>
</dbReference>
<dbReference type="GO" id="GO:0000156">
    <property type="term" value="F:phosphorelay response regulator activity"/>
    <property type="evidence" value="ECO:0007669"/>
    <property type="project" value="InterPro"/>
</dbReference>
<dbReference type="OrthoDB" id="2962330at2"/>
<keyword evidence="1" id="KW-0597">Phosphoprotein</keyword>
<evidence type="ECO:0000259" key="2">
    <source>
        <dbReference type="PROSITE" id="PS50110"/>
    </source>
</evidence>
<dbReference type="RefSeq" id="WP_074229421.1">
    <property type="nucleotide sequence ID" value="NZ_FSRQ01000001.1"/>
</dbReference>
<dbReference type="Proteomes" id="UP000184782">
    <property type="component" value="Unassembled WGS sequence"/>
</dbReference>
<dbReference type="PANTHER" id="PTHR37299:SF1">
    <property type="entry name" value="STAGE 0 SPORULATION PROTEIN A HOMOLOG"/>
    <property type="match status" value="1"/>
</dbReference>
<name>A0A1N6FEM1_9FLAO</name>
<evidence type="ECO:0000259" key="3">
    <source>
        <dbReference type="PROSITE" id="PS50930"/>
    </source>
</evidence>
<dbReference type="InterPro" id="IPR001789">
    <property type="entry name" value="Sig_transdc_resp-reg_receiver"/>
</dbReference>
<keyword evidence="5" id="KW-1185">Reference proteome</keyword>
<proteinExistence type="predicted"/>
<feature type="domain" description="HTH LytTR-type" evidence="3">
    <location>
        <begin position="145"/>
        <end position="224"/>
    </location>
</feature>
<dbReference type="PROSITE" id="PS50930">
    <property type="entry name" value="HTH_LYTTR"/>
    <property type="match status" value="1"/>
</dbReference>
<dbReference type="PROSITE" id="PS50110">
    <property type="entry name" value="RESPONSE_REGULATORY"/>
    <property type="match status" value="1"/>
</dbReference>
<evidence type="ECO:0000313" key="5">
    <source>
        <dbReference type="Proteomes" id="UP000184782"/>
    </source>
</evidence>
<accession>A0A1N6FEM1</accession>
<dbReference type="PANTHER" id="PTHR37299">
    <property type="entry name" value="TRANSCRIPTIONAL REGULATOR-RELATED"/>
    <property type="match status" value="1"/>
</dbReference>
<sequence length="246" mass="28541">MSKVNILIFEDLQEDAIQLSEVLLTNHYNVIGIAATFEQALNYMHNEPVDILIIDIFIDNHPEGINLAQMINANPKTTKPFVFLTNSSDRRVFEKAKLTKPFSYLLKPFNELEILYAIEVAIEKFYEQTDTITISSNPVVANDYIFIKKGKSLKKVSIKDIIYIEVEERYCNVITESEKYLIQISLAKFLPFLESNQFIRTHRNYMVNPTKIIEVTLSENTILLQGNHIITLSNKYKDFLSNYKIF</sequence>
<dbReference type="STRING" id="59733.SAMN05421769_1245"/>
<evidence type="ECO:0000313" key="4">
    <source>
        <dbReference type="EMBL" id="SIN93738.1"/>
    </source>
</evidence>
<gene>
    <name evidence="4" type="ORF">SAMN05421769_1245</name>
</gene>
<feature type="modified residue" description="4-aspartylphosphate" evidence="1">
    <location>
        <position position="55"/>
    </location>
</feature>
<reference evidence="5" key="1">
    <citation type="submission" date="2016-12" db="EMBL/GenBank/DDBJ databases">
        <authorList>
            <person name="Varghese N."/>
            <person name="Submissions S."/>
        </authorList>
    </citation>
    <scope>NUCLEOTIDE SEQUENCE [LARGE SCALE GENOMIC DNA]</scope>
    <source>
        <strain evidence="5">DSM 16779</strain>
    </source>
</reference>
<dbReference type="SUPFAM" id="SSF52172">
    <property type="entry name" value="CheY-like"/>
    <property type="match status" value="1"/>
</dbReference>
<dbReference type="SMART" id="SM00850">
    <property type="entry name" value="LytTR"/>
    <property type="match status" value="1"/>
</dbReference>
<dbReference type="InterPro" id="IPR007492">
    <property type="entry name" value="LytTR_DNA-bd_dom"/>
</dbReference>
<dbReference type="GO" id="GO:0003677">
    <property type="term" value="F:DNA binding"/>
    <property type="evidence" value="ECO:0007669"/>
    <property type="project" value="InterPro"/>
</dbReference>
<dbReference type="Pfam" id="PF00072">
    <property type="entry name" value="Response_reg"/>
    <property type="match status" value="1"/>
</dbReference>
<dbReference type="EMBL" id="FSRQ01000001">
    <property type="protein sequence ID" value="SIN93738.1"/>
    <property type="molecule type" value="Genomic_DNA"/>
</dbReference>
<dbReference type="Pfam" id="PF04397">
    <property type="entry name" value="LytTR"/>
    <property type="match status" value="1"/>
</dbReference>
<dbReference type="Gene3D" id="3.40.50.2300">
    <property type="match status" value="1"/>
</dbReference>
<feature type="domain" description="Response regulatory" evidence="2">
    <location>
        <begin position="5"/>
        <end position="122"/>
    </location>
</feature>
<protein>
    <submittedName>
        <fullName evidence="4">Two component transcriptional regulator, LytTR family</fullName>
    </submittedName>
</protein>
<dbReference type="InterPro" id="IPR011006">
    <property type="entry name" value="CheY-like_superfamily"/>
</dbReference>
<dbReference type="AlphaFoldDB" id="A0A1N6FEM1"/>
<dbReference type="SMART" id="SM00448">
    <property type="entry name" value="REC"/>
    <property type="match status" value="1"/>
</dbReference>